<dbReference type="PROSITE" id="PS00012">
    <property type="entry name" value="PHOSPHOPANTETHEINE"/>
    <property type="match status" value="1"/>
</dbReference>
<feature type="compositionally biased region" description="Pro residues" evidence="5">
    <location>
        <begin position="435"/>
        <end position="450"/>
    </location>
</feature>
<comment type="cofactor">
    <cofactor evidence="1">
        <name>pantetheine 4'-phosphate</name>
        <dbReference type="ChEBI" id="CHEBI:47942"/>
    </cofactor>
</comment>
<dbReference type="PROSITE" id="PS50075">
    <property type="entry name" value="CARRIER"/>
    <property type="match status" value="1"/>
</dbReference>
<dbReference type="RefSeq" id="WP_397088279.1">
    <property type="nucleotide sequence ID" value="NZ_JBITGY010000010.1"/>
</dbReference>
<dbReference type="Proteomes" id="UP001612741">
    <property type="component" value="Unassembled WGS sequence"/>
</dbReference>
<dbReference type="PANTHER" id="PTHR45527">
    <property type="entry name" value="NONRIBOSOMAL PEPTIDE SYNTHETASE"/>
    <property type="match status" value="1"/>
</dbReference>
<dbReference type="InterPro" id="IPR006162">
    <property type="entry name" value="Ppantetheine_attach_site"/>
</dbReference>
<keyword evidence="4" id="KW-0045">Antibiotic biosynthesis</keyword>
<dbReference type="Gene3D" id="3.30.559.30">
    <property type="entry name" value="Nonribosomal peptide synthetase, condensation domain"/>
    <property type="match status" value="1"/>
</dbReference>
<dbReference type="InterPro" id="IPR042099">
    <property type="entry name" value="ANL_N_sf"/>
</dbReference>
<feature type="region of interest" description="Disordered" evidence="5">
    <location>
        <begin position="435"/>
        <end position="469"/>
    </location>
</feature>
<sequence>MTSAPRTLLDLIEDRIAATPQAPAVRHGAVQLTFAELDRAAGALAGRLAALGAGPERTVAVCLPRSPDLVVALVAVLKTGAAYLPLDPDYPAERVTYMLADARPVAVVRPGSVTPGAGAAPAPGGRAVAGNPAYVIYTSGSTGRPKGVIVAHEAIVNRLQWMQAEYGLGADDRVLQKTPSSFDVSVWEFFWPLIAGATLVLADPGGHRDPAYLAALIQREHITTVHFVPSMLRAFLAEPSAAGCGSLRRVICSGEELPADLAAAFHRVLGDRLHNLYGPTEAAVDVTSWACRPGEGGTVPIGVPVWNTRIHVLGPDLRPVPYGELGELYIGGIQLARGYLGRPGLSAERFTAEPSGPPGSRMYRTGDLARRRPDGVVEYAGRADDQVKIRGFRVEPGEIAAVLADCPGIRHAAVVAREDRPHLVRLVAYVVPEPTAPEPIAPEPSKPEPSTPKLSAPETLGSGGAGGFEAGARDVGARVEGWREFAAARLPAHMVPSAFVPMAALPVTVNGKLDRAALPEPARESGDAAPDTPAERTLAGLFAETLGLPGVGAEDDFFRLGGDSILALTLIGRARAENLTLTARQVLELGTVRALAAAAGRGAAHEPPEAALGIVPATPIMRWLLERGDPIDGFSQSATLRLPRDVDADRLTAALQRVVDHHDLLRARLVGDTLEVPPPGTVDAATILRHTGQEPPSGSAPDGLAREAEAARKRLAPREGVMLQAVWSRGARELRLVAHHLVIDGVSWRILAEDLARAYDGADLPRSTSFRTWAGALAMREHRDELPHWIAALTGAPAGQPRGPVGRLTVCVPPEETAPLLGYEGTESTAELLLTALAAALARDGSAVLVDLEGHGREDEQADLSRTVGWFTSIFPVRLDPGPLDWADLVAGGPTAGRVLERVTGRLRAVPGKGAGYGVLRHLARAPELAGRPRICVNYLGRFTASGADWALAPEPGSLADAVEERLRPAHELTIDAAVVEYAAGPQLDVTFTWAAGAFDEERARDLSAAWAAALGGLAGKGRMPSLVTLDQDELAEFEEMLH</sequence>
<keyword evidence="8" id="KW-1185">Reference proteome</keyword>
<evidence type="ECO:0000256" key="2">
    <source>
        <dbReference type="ARBA" id="ARBA00022450"/>
    </source>
</evidence>
<dbReference type="InterPro" id="IPR020845">
    <property type="entry name" value="AMP-binding_CS"/>
</dbReference>
<dbReference type="EMBL" id="JBITGY010000010">
    <property type="protein sequence ID" value="MFI6502763.1"/>
    <property type="molecule type" value="Genomic_DNA"/>
</dbReference>
<dbReference type="InterPro" id="IPR010071">
    <property type="entry name" value="AA_adenyl_dom"/>
</dbReference>
<evidence type="ECO:0000313" key="8">
    <source>
        <dbReference type="Proteomes" id="UP001612741"/>
    </source>
</evidence>
<dbReference type="InterPro" id="IPR036736">
    <property type="entry name" value="ACP-like_sf"/>
</dbReference>
<dbReference type="SUPFAM" id="SSF47336">
    <property type="entry name" value="ACP-like"/>
    <property type="match status" value="1"/>
</dbReference>
<dbReference type="InterPro" id="IPR045851">
    <property type="entry name" value="AMP-bd_C_sf"/>
</dbReference>
<accession>A0ABW7Z3K1</accession>
<keyword evidence="2" id="KW-0596">Phosphopantetheine</keyword>
<dbReference type="SMART" id="SM00823">
    <property type="entry name" value="PKS_PP"/>
    <property type="match status" value="1"/>
</dbReference>
<dbReference type="Gene3D" id="1.10.1200.10">
    <property type="entry name" value="ACP-like"/>
    <property type="match status" value="1"/>
</dbReference>
<dbReference type="CDD" id="cd17646">
    <property type="entry name" value="A_NRPS_AB3403-like"/>
    <property type="match status" value="1"/>
</dbReference>
<dbReference type="InterPro" id="IPR000873">
    <property type="entry name" value="AMP-dep_synth/lig_dom"/>
</dbReference>
<feature type="domain" description="Carrier" evidence="6">
    <location>
        <begin position="529"/>
        <end position="603"/>
    </location>
</feature>
<dbReference type="InterPro" id="IPR020806">
    <property type="entry name" value="PKS_PP-bd"/>
</dbReference>
<evidence type="ECO:0000259" key="6">
    <source>
        <dbReference type="PROSITE" id="PS50075"/>
    </source>
</evidence>
<organism evidence="7 8">
    <name type="scientific">Nonomuraea typhae</name>
    <dbReference type="NCBI Taxonomy" id="2603600"/>
    <lineage>
        <taxon>Bacteria</taxon>
        <taxon>Bacillati</taxon>
        <taxon>Actinomycetota</taxon>
        <taxon>Actinomycetes</taxon>
        <taxon>Streptosporangiales</taxon>
        <taxon>Streptosporangiaceae</taxon>
        <taxon>Nonomuraea</taxon>
    </lineage>
</organism>
<evidence type="ECO:0000256" key="4">
    <source>
        <dbReference type="ARBA" id="ARBA00023194"/>
    </source>
</evidence>
<gene>
    <name evidence="7" type="ORF">ACIBG2_35665</name>
</gene>
<dbReference type="Gene3D" id="3.30.300.30">
    <property type="match status" value="1"/>
</dbReference>
<dbReference type="Gene3D" id="3.40.50.12780">
    <property type="entry name" value="N-terminal domain of ligase-like"/>
    <property type="match status" value="1"/>
</dbReference>
<dbReference type="Gene3D" id="3.30.559.10">
    <property type="entry name" value="Chloramphenicol acetyltransferase-like domain"/>
    <property type="match status" value="1"/>
</dbReference>
<evidence type="ECO:0000313" key="7">
    <source>
        <dbReference type="EMBL" id="MFI6502763.1"/>
    </source>
</evidence>
<dbReference type="InterPro" id="IPR010060">
    <property type="entry name" value="NRPS_synth"/>
</dbReference>
<dbReference type="Pfam" id="PF00550">
    <property type="entry name" value="PP-binding"/>
    <property type="match status" value="1"/>
</dbReference>
<dbReference type="InterPro" id="IPR001242">
    <property type="entry name" value="Condensation_dom"/>
</dbReference>
<dbReference type="Pfam" id="PF00501">
    <property type="entry name" value="AMP-binding"/>
    <property type="match status" value="1"/>
</dbReference>
<dbReference type="NCBIfam" id="TIGR01720">
    <property type="entry name" value="NRPS-para261"/>
    <property type="match status" value="1"/>
</dbReference>
<dbReference type="PANTHER" id="PTHR45527:SF1">
    <property type="entry name" value="FATTY ACID SYNTHASE"/>
    <property type="match status" value="1"/>
</dbReference>
<reference evidence="7 8" key="1">
    <citation type="submission" date="2024-10" db="EMBL/GenBank/DDBJ databases">
        <title>The Natural Products Discovery Center: Release of the First 8490 Sequenced Strains for Exploring Actinobacteria Biosynthetic Diversity.</title>
        <authorList>
            <person name="Kalkreuter E."/>
            <person name="Kautsar S.A."/>
            <person name="Yang D."/>
            <person name="Bader C.D."/>
            <person name="Teijaro C.N."/>
            <person name="Fluegel L."/>
            <person name="Davis C.M."/>
            <person name="Simpson J.R."/>
            <person name="Lauterbach L."/>
            <person name="Steele A.D."/>
            <person name="Gui C."/>
            <person name="Meng S."/>
            <person name="Li G."/>
            <person name="Viehrig K."/>
            <person name="Ye F."/>
            <person name="Su P."/>
            <person name="Kiefer A.F."/>
            <person name="Nichols A."/>
            <person name="Cepeda A.J."/>
            <person name="Yan W."/>
            <person name="Fan B."/>
            <person name="Jiang Y."/>
            <person name="Adhikari A."/>
            <person name="Zheng C.-J."/>
            <person name="Schuster L."/>
            <person name="Cowan T.M."/>
            <person name="Smanski M.J."/>
            <person name="Chevrette M.G."/>
            <person name="De Carvalho L.P.S."/>
            <person name="Shen B."/>
        </authorList>
    </citation>
    <scope>NUCLEOTIDE SEQUENCE [LARGE SCALE GENOMIC DNA]</scope>
    <source>
        <strain evidence="7 8">NPDC050545</strain>
    </source>
</reference>
<dbReference type="SUPFAM" id="SSF56801">
    <property type="entry name" value="Acetyl-CoA synthetase-like"/>
    <property type="match status" value="1"/>
</dbReference>
<dbReference type="InterPro" id="IPR009081">
    <property type="entry name" value="PP-bd_ACP"/>
</dbReference>
<proteinExistence type="predicted"/>
<dbReference type="InterPro" id="IPR023213">
    <property type="entry name" value="CAT-like_dom_sf"/>
</dbReference>
<evidence type="ECO:0000256" key="3">
    <source>
        <dbReference type="ARBA" id="ARBA00022553"/>
    </source>
</evidence>
<keyword evidence="3" id="KW-0597">Phosphoprotein</keyword>
<dbReference type="NCBIfam" id="TIGR01733">
    <property type="entry name" value="AA-adenyl-dom"/>
    <property type="match status" value="1"/>
</dbReference>
<name>A0ABW7Z3K1_9ACTN</name>
<comment type="caution">
    <text evidence="7">The sequence shown here is derived from an EMBL/GenBank/DDBJ whole genome shotgun (WGS) entry which is preliminary data.</text>
</comment>
<dbReference type="SUPFAM" id="SSF52777">
    <property type="entry name" value="CoA-dependent acyltransferases"/>
    <property type="match status" value="2"/>
</dbReference>
<dbReference type="PROSITE" id="PS00455">
    <property type="entry name" value="AMP_BINDING"/>
    <property type="match status" value="1"/>
</dbReference>
<protein>
    <submittedName>
        <fullName evidence="7">Amino acid adenylation domain-containing protein</fullName>
    </submittedName>
</protein>
<evidence type="ECO:0000256" key="5">
    <source>
        <dbReference type="SAM" id="MobiDB-lite"/>
    </source>
</evidence>
<evidence type="ECO:0000256" key="1">
    <source>
        <dbReference type="ARBA" id="ARBA00001957"/>
    </source>
</evidence>
<dbReference type="Pfam" id="PF00668">
    <property type="entry name" value="Condensation"/>
    <property type="match status" value="1"/>
</dbReference>